<dbReference type="AlphaFoldDB" id="A0A2H3BPS4"/>
<dbReference type="GO" id="GO:0000723">
    <property type="term" value="P:telomere maintenance"/>
    <property type="evidence" value="ECO:0007669"/>
    <property type="project" value="InterPro"/>
</dbReference>
<dbReference type="GO" id="GO:0006281">
    <property type="term" value="P:DNA repair"/>
    <property type="evidence" value="ECO:0007669"/>
    <property type="project" value="UniProtKB-KW"/>
</dbReference>
<proteinExistence type="inferred from homology"/>
<keyword evidence="1" id="KW-0233">DNA recombination</keyword>
<keyword evidence="1" id="KW-0347">Helicase</keyword>
<keyword evidence="1" id="KW-0234">DNA repair</keyword>
<keyword evidence="4" id="KW-1185">Reference proteome</keyword>
<dbReference type="GO" id="GO:0005524">
    <property type="term" value="F:ATP binding"/>
    <property type="evidence" value="ECO:0007669"/>
    <property type="project" value="UniProtKB-KW"/>
</dbReference>
<dbReference type="SUPFAM" id="SSF52540">
    <property type="entry name" value="P-loop containing nucleoside triphosphate hydrolases"/>
    <property type="match status" value="1"/>
</dbReference>
<dbReference type="EC" id="5.6.2.3" evidence="1"/>
<dbReference type="InterPro" id="IPR010285">
    <property type="entry name" value="DNA_helicase_pif1-like_DEAD"/>
</dbReference>
<sequence>RVSRRFKLNTEQEIAFMIMSKTFALRKTFVNVDMNTLEEPFPLRMFLTGPGGTGKTHVIKALMAVMRGFDSTHSLRFLAPTGSAAALNDGMTIHKAFGIS</sequence>
<keyword evidence="1" id="KW-0227">DNA damage</keyword>
<organism evidence="3 4">
    <name type="scientific">Armillaria solidipes</name>
    <dbReference type="NCBI Taxonomy" id="1076256"/>
    <lineage>
        <taxon>Eukaryota</taxon>
        <taxon>Fungi</taxon>
        <taxon>Dikarya</taxon>
        <taxon>Basidiomycota</taxon>
        <taxon>Agaricomycotina</taxon>
        <taxon>Agaricomycetes</taxon>
        <taxon>Agaricomycetidae</taxon>
        <taxon>Agaricales</taxon>
        <taxon>Marasmiineae</taxon>
        <taxon>Physalacriaceae</taxon>
        <taxon>Armillaria</taxon>
    </lineage>
</organism>
<protein>
    <recommendedName>
        <fullName evidence="1">ATP-dependent DNA helicase</fullName>
        <ecNumber evidence="1">5.6.2.3</ecNumber>
    </recommendedName>
</protein>
<dbReference type="Gene3D" id="3.40.50.300">
    <property type="entry name" value="P-loop containing nucleotide triphosphate hydrolases"/>
    <property type="match status" value="1"/>
</dbReference>
<dbReference type="Pfam" id="PF05970">
    <property type="entry name" value="PIF1"/>
    <property type="match status" value="1"/>
</dbReference>
<comment type="similarity">
    <text evidence="1">Belongs to the helicase family.</text>
</comment>
<evidence type="ECO:0000313" key="4">
    <source>
        <dbReference type="Proteomes" id="UP000218334"/>
    </source>
</evidence>
<feature type="non-terminal residue" evidence="3">
    <location>
        <position position="100"/>
    </location>
</feature>
<keyword evidence="1" id="KW-0547">Nucleotide-binding</keyword>
<accession>A0A2H3BPS4</accession>
<keyword evidence="1" id="KW-0067">ATP-binding</keyword>
<dbReference type="GO" id="GO:0016887">
    <property type="term" value="F:ATP hydrolysis activity"/>
    <property type="evidence" value="ECO:0007669"/>
    <property type="project" value="RHEA"/>
</dbReference>
<keyword evidence="1" id="KW-0378">Hydrolase</keyword>
<reference evidence="4" key="1">
    <citation type="journal article" date="2017" name="Nat. Ecol. Evol.">
        <title>Genome expansion and lineage-specific genetic innovations in the forest pathogenic fungi Armillaria.</title>
        <authorList>
            <person name="Sipos G."/>
            <person name="Prasanna A.N."/>
            <person name="Walter M.C."/>
            <person name="O'Connor E."/>
            <person name="Balint B."/>
            <person name="Krizsan K."/>
            <person name="Kiss B."/>
            <person name="Hess J."/>
            <person name="Varga T."/>
            <person name="Slot J."/>
            <person name="Riley R."/>
            <person name="Boka B."/>
            <person name="Rigling D."/>
            <person name="Barry K."/>
            <person name="Lee J."/>
            <person name="Mihaltcheva S."/>
            <person name="LaButti K."/>
            <person name="Lipzen A."/>
            <person name="Waldron R."/>
            <person name="Moloney N.M."/>
            <person name="Sperisen C."/>
            <person name="Kredics L."/>
            <person name="Vagvoelgyi C."/>
            <person name="Patrignani A."/>
            <person name="Fitzpatrick D."/>
            <person name="Nagy I."/>
            <person name="Doyle S."/>
            <person name="Anderson J.B."/>
            <person name="Grigoriev I.V."/>
            <person name="Gueldener U."/>
            <person name="Muensterkoetter M."/>
            <person name="Nagy L.G."/>
        </authorList>
    </citation>
    <scope>NUCLEOTIDE SEQUENCE [LARGE SCALE GENOMIC DNA]</scope>
    <source>
        <strain evidence="4">28-4</strain>
    </source>
</reference>
<evidence type="ECO:0000313" key="3">
    <source>
        <dbReference type="EMBL" id="PBK66567.1"/>
    </source>
</evidence>
<dbReference type="InterPro" id="IPR027417">
    <property type="entry name" value="P-loop_NTPase"/>
</dbReference>
<dbReference type="GO" id="GO:0043139">
    <property type="term" value="F:5'-3' DNA helicase activity"/>
    <property type="evidence" value="ECO:0007669"/>
    <property type="project" value="UniProtKB-EC"/>
</dbReference>
<dbReference type="EMBL" id="KZ293440">
    <property type="protein sequence ID" value="PBK66567.1"/>
    <property type="molecule type" value="Genomic_DNA"/>
</dbReference>
<gene>
    <name evidence="3" type="ORF">ARMSODRAFT_856391</name>
</gene>
<feature type="domain" description="DNA helicase Pif1-like DEAD-box helicase" evidence="2">
    <location>
        <begin position="43"/>
        <end position="99"/>
    </location>
</feature>
<feature type="non-terminal residue" evidence="3">
    <location>
        <position position="1"/>
    </location>
</feature>
<evidence type="ECO:0000259" key="2">
    <source>
        <dbReference type="Pfam" id="PF05970"/>
    </source>
</evidence>
<dbReference type="GO" id="GO:0006310">
    <property type="term" value="P:DNA recombination"/>
    <property type="evidence" value="ECO:0007669"/>
    <property type="project" value="UniProtKB-KW"/>
</dbReference>
<comment type="cofactor">
    <cofactor evidence="1">
        <name>Mg(2+)</name>
        <dbReference type="ChEBI" id="CHEBI:18420"/>
    </cofactor>
</comment>
<evidence type="ECO:0000256" key="1">
    <source>
        <dbReference type="RuleBase" id="RU363044"/>
    </source>
</evidence>
<comment type="catalytic activity">
    <reaction evidence="1">
        <text>ATP + H2O = ADP + phosphate + H(+)</text>
        <dbReference type="Rhea" id="RHEA:13065"/>
        <dbReference type="ChEBI" id="CHEBI:15377"/>
        <dbReference type="ChEBI" id="CHEBI:15378"/>
        <dbReference type="ChEBI" id="CHEBI:30616"/>
        <dbReference type="ChEBI" id="CHEBI:43474"/>
        <dbReference type="ChEBI" id="CHEBI:456216"/>
        <dbReference type="EC" id="5.6.2.3"/>
    </reaction>
</comment>
<dbReference type="Proteomes" id="UP000218334">
    <property type="component" value="Unassembled WGS sequence"/>
</dbReference>
<dbReference type="STRING" id="1076256.A0A2H3BPS4"/>
<name>A0A2H3BPS4_9AGAR</name>